<dbReference type="GO" id="GO:0004523">
    <property type="term" value="F:RNA-DNA hybrid ribonuclease activity"/>
    <property type="evidence" value="ECO:0007669"/>
    <property type="project" value="InterPro"/>
</dbReference>
<dbReference type="InterPro" id="IPR002156">
    <property type="entry name" value="RNaseH_domain"/>
</dbReference>
<comment type="caution">
    <text evidence="2">The sequence shown here is derived from an EMBL/GenBank/DDBJ whole genome shotgun (WGS) entry which is preliminary data.</text>
</comment>
<dbReference type="EMBL" id="JAMRDG010000001">
    <property type="protein sequence ID" value="KAJ3705432.1"/>
    <property type="molecule type" value="Genomic_DNA"/>
</dbReference>
<dbReference type="GO" id="GO:0003676">
    <property type="term" value="F:nucleic acid binding"/>
    <property type="evidence" value="ECO:0007669"/>
    <property type="project" value="InterPro"/>
</dbReference>
<organism evidence="2 3">
    <name type="scientific">Rhynchospora tenuis</name>
    <dbReference type="NCBI Taxonomy" id="198213"/>
    <lineage>
        <taxon>Eukaryota</taxon>
        <taxon>Viridiplantae</taxon>
        <taxon>Streptophyta</taxon>
        <taxon>Embryophyta</taxon>
        <taxon>Tracheophyta</taxon>
        <taxon>Spermatophyta</taxon>
        <taxon>Magnoliopsida</taxon>
        <taxon>Liliopsida</taxon>
        <taxon>Poales</taxon>
        <taxon>Cyperaceae</taxon>
        <taxon>Cyperoideae</taxon>
        <taxon>Rhynchosporeae</taxon>
        <taxon>Rhynchospora</taxon>
    </lineage>
</organism>
<dbReference type="Proteomes" id="UP001210211">
    <property type="component" value="Unassembled WGS sequence"/>
</dbReference>
<keyword evidence="3" id="KW-1185">Reference proteome</keyword>
<dbReference type="SUPFAM" id="SSF53098">
    <property type="entry name" value="Ribonuclease H-like"/>
    <property type="match status" value="1"/>
</dbReference>
<dbReference type="Gene3D" id="3.30.420.10">
    <property type="entry name" value="Ribonuclease H-like superfamily/Ribonuclease H"/>
    <property type="match status" value="1"/>
</dbReference>
<dbReference type="AlphaFoldDB" id="A0AAD6EY19"/>
<reference evidence="2 3" key="1">
    <citation type="journal article" date="2022" name="Cell">
        <title>Repeat-based holocentromeres influence genome architecture and karyotype evolution.</title>
        <authorList>
            <person name="Hofstatter P.G."/>
            <person name="Thangavel G."/>
            <person name="Lux T."/>
            <person name="Neumann P."/>
            <person name="Vondrak T."/>
            <person name="Novak P."/>
            <person name="Zhang M."/>
            <person name="Costa L."/>
            <person name="Castellani M."/>
            <person name="Scott A."/>
            <person name="Toegelov H."/>
            <person name="Fuchs J."/>
            <person name="Mata-Sucre Y."/>
            <person name="Dias Y."/>
            <person name="Vanzela A.L.L."/>
            <person name="Huettel B."/>
            <person name="Almeida C.C.S."/>
            <person name="Simkova H."/>
            <person name="Souza G."/>
            <person name="Pedrosa-Harand A."/>
            <person name="Macas J."/>
            <person name="Mayer K.F.X."/>
            <person name="Houben A."/>
            <person name="Marques A."/>
        </authorList>
    </citation>
    <scope>NUCLEOTIDE SEQUENCE [LARGE SCALE GENOMIC DNA]</scope>
    <source>
        <strain evidence="2">RhyTen1mFocal</strain>
    </source>
</reference>
<dbReference type="CDD" id="cd06222">
    <property type="entry name" value="RNase_H_like"/>
    <property type="match status" value="1"/>
</dbReference>
<dbReference type="InterPro" id="IPR044730">
    <property type="entry name" value="RNase_H-like_dom_plant"/>
</dbReference>
<dbReference type="PANTHER" id="PTHR47074:SF11">
    <property type="entry name" value="REVERSE TRANSCRIPTASE-LIKE PROTEIN"/>
    <property type="match status" value="1"/>
</dbReference>
<name>A0AAD6EY19_9POAL</name>
<dbReference type="InterPro" id="IPR036397">
    <property type="entry name" value="RNaseH_sf"/>
</dbReference>
<protein>
    <recommendedName>
        <fullName evidence="1">RNase H type-1 domain-containing protein</fullName>
    </recommendedName>
</protein>
<dbReference type="InterPro" id="IPR012337">
    <property type="entry name" value="RNaseH-like_sf"/>
</dbReference>
<sequence length="405" mass="44835">MNGGLGLRDIAVINGAAVMKILWKLAAKEHDDQIWVRILKAKYLARRTLWTAVAISDVPTLGTYARKMRRDMPTCQLCDSGGESGVHALFKCPSARSFWLTSCLGLQSNALPDDPRQLIHSITTALQENMFVCFANQMWALWKHRCGVIHEGKSFNVFSALKVADSYDSLSSITIKHSDLPVFSAAEDNQATNITSERIHCWVDGSYDDRGEGGWAFILFDNNTLRLYGAGSGKITSPFHGELNAVVLAVRAVQMEGFQHCVFHLGCQILCKLLNGKAGLDAIPWQCFSQALDAVEAFKRSDFSCVYCPRNLNVQAHCIANYARKNLLDFQGFTFPLPFKGSTLQVIGTIMQGQWAIVGGTDKFTKACPYIQECEWAIVGGTGEFTCPYIQECVARFKQDENCGA</sequence>
<gene>
    <name evidence="2" type="ORF">LUZ61_009137</name>
</gene>
<dbReference type="Pfam" id="PF13456">
    <property type="entry name" value="RVT_3"/>
    <property type="match status" value="1"/>
</dbReference>
<feature type="domain" description="RNase H type-1" evidence="1">
    <location>
        <begin position="203"/>
        <end position="323"/>
    </location>
</feature>
<accession>A0AAD6EY19</accession>
<dbReference type="InterPro" id="IPR052929">
    <property type="entry name" value="RNase_H-like_EbsB-rel"/>
</dbReference>
<proteinExistence type="predicted"/>
<evidence type="ECO:0000313" key="2">
    <source>
        <dbReference type="EMBL" id="KAJ3705432.1"/>
    </source>
</evidence>
<evidence type="ECO:0000259" key="1">
    <source>
        <dbReference type="Pfam" id="PF13456"/>
    </source>
</evidence>
<dbReference type="PANTHER" id="PTHR47074">
    <property type="entry name" value="BNAC02G40300D PROTEIN"/>
    <property type="match status" value="1"/>
</dbReference>
<evidence type="ECO:0000313" key="3">
    <source>
        <dbReference type="Proteomes" id="UP001210211"/>
    </source>
</evidence>